<feature type="region of interest" description="Disordered" evidence="1">
    <location>
        <begin position="266"/>
        <end position="286"/>
    </location>
</feature>
<dbReference type="OrthoDB" id="550558at2759"/>
<dbReference type="InterPro" id="IPR004843">
    <property type="entry name" value="Calcineurin-like_PHP"/>
</dbReference>
<sequence>MRVLAVSDLHTDYEQNLAWCRQLDGELYQSDVLIIAGDVTHKLDRLEETLLVLKGKFREVFFTPGNHDLWLERDKGGTSIDKLHEVFNLCKRIGVEYRAKKISGVWLIPVLSWYHASWDREADWANTLPPNKVMADFRACKWPEGVGQDDLAPLFDSFNSELDLLETTLALERESAFEEELRCVISFSHFLPRNELLPEKSKLFYKALPKAVGSDFLRKRLEAIDPDVHVFGHTHFSWDCWLDGCRYVQWPLAYPREQERRRKYGYREQFSDSGRGGAGETPCPRKETRHPMCSWKPIVVYDSSQGGITECKPTYWCKFYGHPLTNPQNVKARRRPPAKANNLNQIKSSIRL</sequence>
<dbReference type="GO" id="GO:0016787">
    <property type="term" value="F:hydrolase activity"/>
    <property type="evidence" value="ECO:0007669"/>
    <property type="project" value="InterPro"/>
</dbReference>
<dbReference type="InterPro" id="IPR029052">
    <property type="entry name" value="Metallo-depent_PP-like"/>
</dbReference>
<evidence type="ECO:0000259" key="2">
    <source>
        <dbReference type="Pfam" id="PF00149"/>
    </source>
</evidence>
<dbReference type="STRING" id="1764295.A0A5B8MGW4"/>
<feature type="domain" description="Calcineurin-like phosphoesterase" evidence="2">
    <location>
        <begin position="1"/>
        <end position="235"/>
    </location>
</feature>
<protein>
    <submittedName>
        <fullName evidence="3">Metallo-dependent phosphatase</fullName>
    </submittedName>
</protein>
<evidence type="ECO:0000313" key="4">
    <source>
        <dbReference type="Proteomes" id="UP000316726"/>
    </source>
</evidence>
<dbReference type="CDD" id="cd00838">
    <property type="entry name" value="MPP_superfamily"/>
    <property type="match status" value="1"/>
</dbReference>
<accession>A0A5B8MGW4</accession>
<dbReference type="PANTHER" id="PTHR36492">
    <property type="match status" value="1"/>
</dbReference>
<dbReference type="AlphaFoldDB" id="A0A5B8MGW4"/>
<evidence type="ECO:0000256" key="1">
    <source>
        <dbReference type="SAM" id="MobiDB-lite"/>
    </source>
</evidence>
<name>A0A5B8MGW4_9CHLO</name>
<organism evidence="3 4">
    <name type="scientific">Chloropicon primus</name>
    <dbReference type="NCBI Taxonomy" id="1764295"/>
    <lineage>
        <taxon>Eukaryota</taxon>
        <taxon>Viridiplantae</taxon>
        <taxon>Chlorophyta</taxon>
        <taxon>Chloropicophyceae</taxon>
        <taxon>Chloropicales</taxon>
        <taxon>Chloropicaceae</taxon>
        <taxon>Chloropicon</taxon>
    </lineage>
</organism>
<evidence type="ECO:0000313" key="3">
    <source>
        <dbReference type="EMBL" id="QDZ19663.1"/>
    </source>
</evidence>
<gene>
    <name evidence="3" type="ORF">A3770_03p21810</name>
</gene>
<reference evidence="3 4" key="1">
    <citation type="submission" date="2018-07" db="EMBL/GenBank/DDBJ databases">
        <title>The complete nuclear genome of the prasinophyte Chloropicon primus (CCMP1205).</title>
        <authorList>
            <person name="Pombert J.-F."/>
            <person name="Otis C."/>
            <person name="Turmel M."/>
            <person name="Lemieux C."/>
        </authorList>
    </citation>
    <scope>NUCLEOTIDE SEQUENCE [LARGE SCALE GENOMIC DNA]</scope>
    <source>
        <strain evidence="3 4">CCMP1205</strain>
    </source>
</reference>
<dbReference type="PANTHER" id="PTHR36492:SF2">
    <property type="entry name" value="[ACYL-CARRIER-PROTEIN] PHOSPHODIESTERASE PPTH"/>
    <property type="match status" value="1"/>
</dbReference>
<keyword evidence="4" id="KW-1185">Reference proteome</keyword>
<dbReference type="Proteomes" id="UP000316726">
    <property type="component" value="Chromosome 3"/>
</dbReference>
<dbReference type="EMBL" id="CP031036">
    <property type="protein sequence ID" value="QDZ19663.1"/>
    <property type="molecule type" value="Genomic_DNA"/>
</dbReference>
<proteinExistence type="predicted"/>
<dbReference type="Gene3D" id="3.60.21.10">
    <property type="match status" value="1"/>
</dbReference>
<dbReference type="Pfam" id="PF00149">
    <property type="entry name" value="Metallophos"/>
    <property type="match status" value="1"/>
</dbReference>
<dbReference type="SUPFAM" id="SSF56300">
    <property type="entry name" value="Metallo-dependent phosphatases"/>
    <property type="match status" value="1"/>
</dbReference>
<dbReference type="InterPro" id="IPR052963">
    <property type="entry name" value="Pantetheine_PDE"/>
</dbReference>